<proteinExistence type="predicted"/>
<dbReference type="EMBL" id="JAINUG010000052">
    <property type="protein sequence ID" value="KAJ8404610.1"/>
    <property type="molecule type" value="Genomic_DNA"/>
</dbReference>
<comment type="caution">
    <text evidence="1">The sequence shown here is derived from an EMBL/GenBank/DDBJ whole genome shotgun (WGS) entry which is preliminary data.</text>
</comment>
<protein>
    <submittedName>
        <fullName evidence="1">Uncharacterized protein</fullName>
    </submittedName>
</protein>
<name>A0AAD7WPV4_9TELE</name>
<dbReference type="Proteomes" id="UP001221898">
    <property type="component" value="Unassembled WGS sequence"/>
</dbReference>
<sequence>MLERLLEQRCPVTAVLSDHSYTGKNECNLDLTTAQWNMAEDISNVLKPMVTLTELLSEEDNASLSVTITMLANLKRGHLAIAEDDSPTTKSLKAKLVEKIYHRWQIKDRLFESSLYI</sequence>
<gene>
    <name evidence="1" type="ORF">AAFF_G00334730</name>
</gene>
<reference evidence="1" key="1">
    <citation type="journal article" date="2023" name="Science">
        <title>Genome structures resolve the early diversification of teleost fishes.</title>
        <authorList>
            <person name="Parey E."/>
            <person name="Louis A."/>
            <person name="Montfort J."/>
            <person name="Bouchez O."/>
            <person name="Roques C."/>
            <person name="Iampietro C."/>
            <person name="Lluch J."/>
            <person name="Castinel A."/>
            <person name="Donnadieu C."/>
            <person name="Desvignes T."/>
            <person name="Floi Bucao C."/>
            <person name="Jouanno E."/>
            <person name="Wen M."/>
            <person name="Mejri S."/>
            <person name="Dirks R."/>
            <person name="Jansen H."/>
            <person name="Henkel C."/>
            <person name="Chen W.J."/>
            <person name="Zahm M."/>
            <person name="Cabau C."/>
            <person name="Klopp C."/>
            <person name="Thompson A.W."/>
            <person name="Robinson-Rechavi M."/>
            <person name="Braasch I."/>
            <person name="Lecointre G."/>
            <person name="Bobe J."/>
            <person name="Postlethwait J.H."/>
            <person name="Berthelot C."/>
            <person name="Roest Crollius H."/>
            <person name="Guiguen Y."/>
        </authorList>
    </citation>
    <scope>NUCLEOTIDE SEQUENCE</scope>
    <source>
        <strain evidence="1">NC1722</strain>
    </source>
</reference>
<keyword evidence="2" id="KW-1185">Reference proteome</keyword>
<evidence type="ECO:0000313" key="1">
    <source>
        <dbReference type="EMBL" id="KAJ8404610.1"/>
    </source>
</evidence>
<accession>A0AAD7WPV4</accession>
<evidence type="ECO:0000313" key="2">
    <source>
        <dbReference type="Proteomes" id="UP001221898"/>
    </source>
</evidence>
<organism evidence="1 2">
    <name type="scientific">Aldrovandia affinis</name>
    <dbReference type="NCBI Taxonomy" id="143900"/>
    <lineage>
        <taxon>Eukaryota</taxon>
        <taxon>Metazoa</taxon>
        <taxon>Chordata</taxon>
        <taxon>Craniata</taxon>
        <taxon>Vertebrata</taxon>
        <taxon>Euteleostomi</taxon>
        <taxon>Actinopterygii</taxon>
        <taxon>Neopterygii</taxon>
        <taxon>Teleostei</taxon>
        <taxon>Notacanthiformes</taxon>
        <taxon>Halosauridae</taxon>
        <taxon>Aldrovandia</taxon>
    </lineage>
</organism>
<dbReference type="AlphaFoldDB" id="A0AAD7WPV4"/>